<feature type="compositionally biased region" description="Basic residues" evidence="1">
    <location>
        <begin position="747"/>
        <end position="763"/>
    </location>
</feature>
<proteinExistence type="predicted"/>
<organism evidence="3 4">
    <name type="scientific">Metschnikowia aff. pulcherrima</name>
    <dbReference type="NCBI Taxonomy" id="2163413"/>
    <lineage>
        <taxon>Eukaryota</taxon>
        <taxon>Fungi</taxon>
        <taxon>Dikarya</taxon>
        <taxon>Ascomycota</taxon>
        <taxon>Saccharomycotina</taxon>
        <taxon>Pichiomycetes</taxon>
        <taxon>Metschnikowiaceae</taxon>
        <taxon>Metschnikowia</taxon>
    </lineage>
</organism>
<dbReference type="Gene3D" id="1.20.58.2130">
    <property type="match status" value="1"/>
</dbReference>
<feature type="domain" description="DNA replication regulator Sld3 C-terminal" evidence="2">
    <location>
        <begin position="188"/>
        <end position="246"/>
    </location>
</feature>
<dbReference type="Pfam" id="PF08639">
    <property type="entry name" value="Sld3_STD"/>
    <property type="match status" value="2"/>
</dbReference>
<feature type="compositionally biased region" description="Polar residues" evidence="1">
    <location>
        <begin position="847"/>
        <end position="863"/>
    </location>
</feature>
<dbReference type="InterPro" id="IPR042511">
    <property type="entry name" value="Sld3"/>
</dbReference>
<evidence type="ECO:0000313" key="3">
    <source>
        <dbReference type="EMBL" id="QBM88234.1"/>
    </source>
</evidence>
<accession>A0A4P6XR50</accession>
<evidence type="ECO:0000313" key="4">
    <source>
        <dbReference type="Proteomes" id="UP000292447"/>
    </source>
</evidence>
<feature type="region of interest" description="Disordered" evidence="1">
    <location>
        <begin position="742"/>
        <end position="800"/>
    </location>
</feature>
<dbReference type="InterPro" id="IPR013948">
    <property type="entry name" value="DNA_replication_reg_Sld3_C"/>
</dbReference>
<dbReference type="GO" id="GO:0006270">
    <property type="term" value="P:DNA replication initiation"/>
    <property type="evidence" value="ECO:0007669"/>
    <property type="project" value="InterPro"/>
</dbReference>
<dbReference type="EMBL" id="CP034458">
    <property type="protein sequence ID" value="QBM88234.1"/>
    <property type="molecule type" value="Genomic_DNA"/>
</dbReference>
<dbReference type="AlphaFoldDB" id="A0A4P6XR50"/>
<dbReference type="STRING" id="2163413.A0A4P6XR50"/>
<dbReference type="Proteomes" id="UP000292447">
    <property type="component" value="Chromosome III"/>
</dbReference>
<reference evidence="4" key="1">
    <citation type="submission" date="2019-03" db="EMBL/GenBank/DDBJ databases">
        <title>Snf2 controls pulcherriminic acid biosynthesis and connects pigmentation and antifungal activity of the yeast Metschnikowia pulcherrima.</title>
        <authorList>
            <person name="Gore-Lloyd D."/>
            <person name="Sumann I."/>
            <person name="Brachmann A.O."/>
            <person name="Schneeberger K."/>
            <person name="Ortiz-Merino R.A."/>
            <person name="Moreno-Beltran M."/>
            <person name="Schlaefli M."/>
            <person name="Kirner P."/>
            <person name="Santos Kron A."/>
            <person name="Wolfe K.H."/>
            <person name="Piel J."/>
            <person name="Ahrens C.H."/>
            <person name="Henk D."/>
            <person name="Freimoser F.M."/>
        </authorList>
    </citation>
    <scope>NUCLEOTIDE SEQUENCE [LARGE SCALE GENOMIC DNA]</scope>
    <source>
        <strain evidence="4">APC 1.2</strain>
    </source>
</reference>
<evidence type="ECO:0000259" key="2">
    <source>
        <dbReference type="Pfam" id="PF08639"/>
    </source>
</evidence>
<protein>
    <submittedName>
        <fullName evidence="3">DNA replication regulator SLD3</fullName>
    </submittedName>
</protein>
<keyword evidence="4" id="KW-1185">Reference proteome</keyword>
<dbReference type="PANTHER" id="PTHR28067:SF1">
    <property type="entry name" value="DNA REPLICATION REGULATOR SLD3"/>
    <property type="match status" value="1"/>
</dbReference>
<feature type="compositionally biased region" description="Basic and acidic residues" evidence="1">
    <location>
        <begin position="787"/>
        <end position="798"/>
    </location>
</feature>
<evidence type="ECO:0000256" key="1">
    <source>
        <dbReference type="SAM" id="MobiDB-lite"/>
    </source>
</evidence>
<gene>
    <name evidence="3" type="primary">MPUL0C01990</name>
    <name evidence="3" type="ORF">METSCH_C01990</name>
</gene>
<feature type="domain" description="DNA replication regulator Sld3 C-terminal" evidence="2">
    <location>
        <begin position="267"/>
        <end position="651"/>
    </location>
</feature>
<feature type="region of interest" description="Disordered" evidence="1">
    <location>
        <begin position="813"/>
        <end position="873"/>
    </location>
</feature>
<sequence>MATHSPSSVESSLPACLTISNGSDPSHNIVITVTKQLPYIYIESLNPELFSSRKSVWLSQVSRTKLGAENGTFLVKVQTLNSEALRHGILTSCGFEGAYELLEGSTEPLNSDVFTETGMSVFENNCFPDSKLPVGDYIEAWSEAGEELVSSDIDRNSFSMRPPLIPSLGHTGPVALKYTISPQNEKNPLDFLLSRYFNTLYSLTTPLSYFPKTALSRFKNMCSGDSQQVIENLSKVYLSQDQLDRRRTAKFGLPKQALDAGQVFFTRFEQENQALFASKHHDELSKEDLMENLVLELKVREAQLQILLLLEILVCSQVDEDAFLDTSQKQHERPKKSKPSLIRRKKTKVVPTFLGVGVPDANDEPKLAITSQNHISHASLFLSLSTLIDQIGLWDSLLDRAKLEKDQNTHGFLAFVVVPYFSKSLPKVVHHVIKGFKDLRPNIMKSKSTNAERRIAKELFSVPLEADVAAKELGPATPPLGLDFTKSLSSLDMGHSEKPAERKSKFSKTLLSKDEIPHLSRAATTIDIDNAAPAFSLKRSKSNLGAKNLKRRQVDMSVAKSETTVIEPSKQNLFLFADARKIKLAANLGLTNATSMAIREVEATPAKPKARSSKGNKPQVFATPSNQRTADMDFIVKETPHTITSAKKPSVHERISQVADSGNNMAIDSSPVKDLEEALFLRSLTYDDTSPVKMVNSLPFVKTKPGQQIPIRQSPFYTGQLAGSPPLLKSTPSRILPLAERDEAKKQTVKKPTSKTAARKSVAKKVTISARKERRVAQKPVLKKKPAPKEKPASKEKPVAANHLISGLSNADIFEIGPSEPSAPENESFADSVRGPPVDSKIPAESVSASSQGSKISGTTTHSFLDAPDTDSDSDYERLLAAVLKPAPKKYTKKRT</sequence>
<name>A0A4P6XR50_9ASCO</name>
<feature type="region of interest" description="Disordered" evidence="1">
    <location>
        <begin position="602"/>
        <end position="631"/>
    </location>
</feature>
<dbReference type="PANTHER" id="PTHR28067">
    <property type="entry name" value="DNA REPLICATION REGULATOR SLD3"/>
    <property type="match status" value="1"/>
</dbReference>
<dbReference type="GO" id="GO:0031261">
    <property type="term" value="C:DNA replication preinitiation complex"/>
    <property type="evidence" value="ECO:0007669"/>
    <property type="project" value="TreeGrafter"/>
</dbReference>